<dbReference type="Pfam" id="PF12004">
    <property type="entry name" value="DAB2P_C"/>
    <property type="match status" value="1"/>
</dbReference>
<gene>
    <name evidence="4" type="ORF">TPAB3V08_LOCUS8289</name>
</gene>
<feature type="coiled-coil region" evidence="1">
    <location>
        <begin position="44"/>
        <end position="71"/>
    </location>
</feature>
<organism evidence="4 5">
    <name type="scientific">Timema podura</name>
    <name type="common">Walking stick</name>
    <dbReference type="NCBI Taxonomy" id="61482"/>
    <lineage>
        <taxon>Eukaryota</taxon>
        <taxon>Metazoa</taxon>
        <taxon>Ecdysozoa</taxon>
        <taxon>Arthropoda</taxon>
        <taxon>Hexapoda</taxon>
        <taxon>Insecta</taxon>
        <taxon>Pterygota</taxon>
        <taxon>Neoptera</taxon>
        <taxon>Polyneoptera</taxon>
        <taxon>Phasmatodea</taxon>
        <taxon>Timematodea</taxon>
        <taxon>Timematoidea</taxon>
        <taxon>Timematidae</taxon>
        <taxon>Timema</taxon>
    </lineage>
</organism>
<sequence length="177" mass="20113">QGVGVCCSKLRRRLSLDSTRDLSDSSDDDSCHSRCTKHRPHKNIDQYKREIERLQSNIELLKLKLQQAEQLRDSQADHDADSDHSLGHMDNKMKGIISRLISVEEELRRKELNMSEALTHKQRVIEAQEHQIAALDAANNRLLTALTTLKDRYAVQQGKNGAQRLLAELSDLKSSSC</sequence>
<evidence type="ECO:0000256" key="1">
    <source>
        <dbReference type="SAM" id="Coils"/>
    </source>
</evidence>
<dbReference type="InterPro" id="IPR021887">
    <property type="entry name" value="DAB2P_C"/>
</dbReference>
<evidence type="ECO:0000313" key="4">
    <source>
        <dbReference type="EMBL" id="CAG2061335.1"/>
    </source>
</evidence>
<keyword evidence="5" id="KW-1185">Reference proteome</keyword>
<dbReference type="Proteomes" id="UP001153148">
    <property type="component" value="Unassembled WGS sequence"/>
</dbReference>
<reference evidence="4" key="1">
    <citation type="submission" date="2021-03" db="EMBL/GenBank/DDBJ databases">
        <authorList>
            <person name="Tran Van P."/>
        </authorList>
    </citation>
    <scope>NUCLEOTIDE SEQUENCE</scope>
</reference>
<comment type="caution">
    <text evidence="4">The sequence shown here is derived from an EMBL/GenBank/DDBJ whole genome shotgun (WGS) entry which is preliminary data.</text>
</comment>
<keyword evidence="1" id="KW-0175">Coiled coil</keyword>
<evidence type="ECO:0000259" key="3">
    <source>
        <dbReference type="Pfam" id="PF12004"/>
    </source>
</evidence>
<dbReference type="EMBL" id="CAJPIN010015490">
    <property type="protein sequence ID" value="CAG2061335.1"/>
    <property type="molecule type" value="Genomic_DNA"/>
</dbReference>
<name>A0ABN7P040_TIMPD</name>
<feature type="region of interest" description="Disordered" evidence="2">
    <location>
        <begin position="18"/>
        <end position="38"/>
    </location>
</feature>
<protein>
    <recommendedName>
        <fullName evidence="3">Disabled homolog 2-interacting protein C-terminal domain-containing protein</fullName>
    </recommendedName>
</protein>
<accession>A0ABN7P040</accession>
<evidence type="ECO:0000313" key="5">
    <source>
        <dbReference type="Proteomes" id="UP001153148"/>
    </source>
</evidence>
<evidence type="ECO:0000256" key="2">
    <source>
        <dbReference type="SAM" id="MobiDB-lite"/>
    </source>
</evidence>
<feature type="domain" description="Disabled homolog 2-interacting protein C-terminal" evidence="3">
    <location>
        <begin position="90"/>
        <end position="153"/>
    </location>
</feature>
<proteinExistence type="predicted"/>
<feature type="non-terminal residue" evidence="4">
    <location>
        <position position="1"/>
    </location>
</feature>